<evidence type="ECO:0000313" key="6">
    <source>
        <dbReference type="Proteomes" id="UP000077202"/>
    </source>
</evidence>
<evidence type="ECO:0000259" key="4">
    <source>
        <dbReference type="Pfam" id="PF22754"/>
    </source>
</evidence>
<feature type="domain" description="Plant bHLH transcription factor ACT-like" evidence="4">
    <location>
        <begin position="85"/>
        <end position="140"/>
    </location>
</feature>
<reference evidence="5" key="1">
    <citation type="submission" date="2016-03" db="EMBL/GenBank/DDBJ databases">
        <title>Mechanisms controlling the formation of the plant cell surface in tip-growing cells are functionally conserved among land plants.</title>
        <authorList>
            <person name="Honkanen S."/>
            <person name="Jones V.A."/>
            <person name="Morieri G."/>
            <person name="Champion C."/>
            <person name="Hetherington A.J."/>
            <person name="Kelly S."/>
            <person name="Saint-Marcoux D."/>
            <person name="Proust H."/>
            <person name="Prescott H."/>
            <person name="Dolan L."/>
        </authorList>
    </citation>
    <scope>NUCLEOTIDE SEQUENCE [LARGE SCALE GENOMIC DNA]</scope>
    <source>
        <tissue evidence="5">Whole gametophyte</tissue>
    </source>
</reference>
<dbReference type="GO" id="GO:0003700">
    <property type="term" value="F:DNA-binding transcription factor activity"/>
    <property type="evidence" value="ECO:0007669"/>
    <property type="project" value="InterPro"/>
</dbReference>
<evidence type="ECO:0000256" key="1">
    <source>
        <dbReference type="ARBA" id="ARBA00004123"/>
    </source>
</evidence>
<sequence length="161" mass="18043">MDKASLLGDAIAHIQELHSKVQEMEFQIKGLEAQAKLLMEKSADPESSRQCFNNGSREYLHPSTVLTGTSASSASRISMDVKPTIAVHTLGHEAMIRLHCMKESYALANLMFTLEELKLEVQHANLSILEDSMVHIILVKVSFVYLRMTNFEDDCDTFDAL</sequence>
<dbReference type="GO" id="GO:0005634">
    <property type="term" value="C:nucleus"/>
    <property type="evidence" value="ECO:0007669"/>
    <property type="project" value="UniProtKB-SubCell"/>
</dbReference>
<keyword evidence="3" id="KW-0175">Coiled coil</keyword>
<keyword evidence="2" id="KW-0539">Nucleus</keyword>
<dbReference type="EMBL" id="LVLJ01000551">
    <property type="protein sequence ID" value="OAE33768.1"/>
    <property type="molecule type" value="Genomic_DNA"/>
</dbReference>
<feature type="coiled-coil region" evidence="3">
    <location>
        <begin position="14"/>
        <end position="41"/>
    </location>
</feature>
<accession>A0A176WKT6</accession>
<dbReference type="PANTHER" id="PTHR11514:SF43">
    <property type="entry name" value="TRANSCRIPTION FACTOR MYC2"/>
    <property type="match status" value="1"/>
</dbReference>
<dbReference type="Proteomes" id="UP000077202">
    <property type="component" value="Unassembled WGS sequence"/>
</dbReference>
<dbReference type="PANTHER" id="PTHR11514">
    <property type="entry name" value="MYC"/>
    <property type="match status" value="1"/>
</dbReference>
<protein>
    <recommendedName>
        <fullName evidence="4">Plant bHLH transcription factor ACT-like domain-containing protein</fullName>
    </recommendedName>
</protein>
<organism evidence="5 6">
    <name type="scientific">Marchantia polymorpha subsp. ruderalis</name>
    <dbReference type="NCBI Taxonomy" id="1480154"/>
    <lineage>
        <taxon>Eukaryota</taxon>
        <taxon>Viridiplantae</taxon>
        <taxon>Streptophyta</taxon>
        <taxon>Embryophyta</taxon>
        <taxon>Marchantiophyta</taxon>
        <taxon>Marchantiopsida</taxon>
        <taxon>Marchantiidae</taxon>
        <taxon>Marchantiales</taxon>
        <taxon>Marchantiaceae</taxon>
        <taxon>Marchantia</taxon>
    </lineage>
</organism>
<dbReference type="Pfam" id="PF22754">
    <property type="entry name" value="bHLH-TF_ACT-like_plant"/>
    <property type="match status" value="1"/>
</dbReference>
<dbReference type="AlphaFoldDB" id="A0A176WKT6"/>
<keyword evidence="6" id="KW-1185">Reference proteome</keyword>
<proteinExistence type="predicted"/>
<evidence type="ECO:0000256" key="3">
    <source>
        <dbReference type="SAM" id="Coils"/>
    </source>
</evidence>
<evidence type="ECO:0000313" key="5">
    <source>
        <dbReference type="EMBL" id="OAE33768.1"/>
    </source>
</evidence>
<evidence type="ECO:0000256" key="2">
    <source>
        <dbReference type="ARBA" id="ARBA00023242"/>
    </source>
</evidence>
<name>A0A176WKT6_MARPO</name>
<dbReference type="InterPro" id="IPR054502">
    <property type="entry name" value="bHLH-TF_ACT-like_plant"/>
</dbReference>
<dbReference type="InterPro" id="IPR045084">
    <property type="entry name" value="AIB/MYC-like"/>
</dbReference>
<comment type="caution">
    <text evidence="5">The sequence shown here is derived from an EMBL/GenBank/DDBJ whole genome shotgun (WGS) entry which is preliminary data.</text>
</comment>
<gene>
    <name evidence="5" type="ORF">AXG93_4361s1010</name>
</gene>
<comment type="subcellular location">
    <subcellularLocation>
        <location evidence="1">Nucleus</location>
    </subcellularLocation>
</comment>
<dbReference type="GO" id="GO:0000976">
    <property type="term" value="F:transcription cis-regulatory region binding"/>
    <property type="evidence" value="ECO:0007669"/>
    <property type="project" value="TreeGrafter"/>
</dbReference>